<dbReference type="Gene3D" id="2.30.310.10">
    <property type="entry name" value="ibrinogen binding protein from staphylococcus aureus domain"/>
    <property type="match status" value="1"/>
</dbReference>
<dbReference type="FunFam" id="2.30.310.10:FF:000003">
    <property type="entry name" value="Zinc knuckle domain containing protein"/>
    <property type="match status" value="1"/>
</dbReference>
<evidence type="ECO:0000256" key="1">
    <source>
        <dbReference type="ARBA" id="ARBA00004496"/>
    </source>
</evidence>
<evidence type="ECO:0000256" key="2">
    <source>
        <dbReference type="ARBA" id="ARBA00008318"/>
    </source>
</evidence>
<reference evidence="9" key="1">
    <citation type="journal article" date="2012" name="Proc. Natl. Acad. Sci. U.S.A.">
        <title>Antigenic diversity is generated by distinct evolutionary mechanisms in African trypanosome species.</title>
        <authorList>
            <person name="Jackson A.P."/>
            <person name="Berry A."/>
            <person name="Aslett M."/>
            <person name="Allison H.C."/>
            <person name="Burton P."/>
            <person name="Vavrova-Anderson J."/>
            <person name="Brown R."/>
            <person name="Browne H."/>
            <person name="Corton N."/>
            <person name="Hauser H."/>
            <person name="Gamble J."/>
            <person name="Gilderthorp R."/>
            <person name="Marcello L."/>
            <person name="McQuillan J."/>
            <person name="Otto T.D."/>
            <person name="Quail M.A."/>
            <person name="Sanders M.J."/>
            <person name="van Tonder A."/>
            <person name="Ginger M.L."/>
            <person name="Field M.C."/>
            <person name="Barry J.D."/>
            <person name="Hertz-Fowler C."/>
            <person name="Berriman M."/>
        </authorList>
    </citation>
    <scope>NUCLEOTIDE SEQUENCE</scope>
    <source>
        <strain evidence="9">IL3000</strain>
    </source>
</reference>
<dbReference type="Pfam" id="PF11923">
    <property type="entry name" value="NFACT-C"/>
    <property type="match status" value="1"/>
</dbReference>
<dbReference type="InterPro" id="IPR051608">
    <property type="entry name" value="RQC_Subunit_NEMF"/>
</dbReference>
<feature type="region of interest" description="Disordered" evidence="6">
    <location>
        <begin position="824"/>
        <end position="844"/>
    </location>
</feature>
<dbReference type="InterPro" id="IPR008532">
    <property type="entry name" value="NFACT_RNA-bd"/>
</dbReference>
<evidence type="ECO:0000313" key="9">
    <source>
        <dbReference type="EMBL" id="CCC95837.1"/>
    </source>
</evidence>
<proteinExistence type="inferred from homology"/>
<dbReference type="GO" id="GO:0072344">
    <property type="term" value="P:rescue of stalled ribosome"/>
    <property type="evidence" value="ECO:0007669"/>
    <property type="project" value="TreeGrafter"/>
</dbReference>
<dbReference type="GO" id="GO:1990116">
    <property type="term" value="P:ribosome-associated ubiquitin-dependent protein catabolic process"/>
    <property type="evidence" value="ECO:0007669"/>
    <property type="project" value="TreeGrafter"/>
</dbReference>
<dbReference type="InterPro" id="IPR021846">
    <property type="entry name" value="NFACT-C"/>
</dbReference>
<organism evidence="9">
    <name type="scientific">Trypanosoma congolense (strain IL3000)</name>
    <dbReference type="NCBI Taxonomy" id="1068625"/>
    <lineage>
        <taxon>Eukaryota</taxon>
        <taxon>Discoba</taxon>
        <taxon>Euglenozoa</taxon>
        <taxon>Kinetoplastea</taxon>
        <taxon>Metakinetoplastina</taxon>
        <taxon>Trypanosomatida</taxon>
        <taxon>Trypanosomatidae</taxon>
        <taxon>Trypanosoma</taxon>
        <taxon>Nannomonas</taxon>
    </lineage>
</organism>
<gene>
    <name evidence="9" type="ORF">TCIL3000_11_13430</name>
</gene>
<dbReference type="AlphaFoldDB" id="G0V2G5"/>
<protein>
    <recommendedName>
        <fullName evidence="5">Ribosome quality control complex subunit 2</fullName>
    </recommendedName>
</protein>
<feature type="region of interest" description="Disordered" evidence="6">
    <location>
        <begin position="416"/>
        <end position="437"/>
    </location>
</feature>
<evidence type="ECO:0000256" key="4">
    <source>
        <dbReference type="ARBA" id="ARBA00023054"/>
    </source>
</evidence>
<accession>G0V2G5</accession>
<feature type="region of interest" description="Disordered" evidence="6">
    <location>
        <begin position="876"/>
        <end position="900"/>
    </location>
</feature>
<name>G0V2G5_TRYCI</name>
<feature type="region of interest" description="Disordered" evidence="6">
    <location>
        <begin position="671"/>
        <end position="736"/>
    </location>
</feature>
<feature type="compositionally biased region" description="Polar residues" evidence="6">
    <location>
        <begin position="889"/>
        <end position="898"/>
    </location>
</feature>
<dbReference type="GO" id="GO:1990112">
    <property type="term" value="C:RQC complex"/>
    <property type="evidence" value="ECO:0007669"/>
    <property type="project" value="TreeGrafter"/>
</dbReference>
<dbReference type="PANTHER" id="PTHR15239">
    <property type="entry name" value="NUCLEAR EXPORT MEDIATOR FACTOR NEMF"/>
    <property type="match status" value="1"/>
</dbReference>
<feature type="compositionally biased region" description="Acidic residues" evidence="6">
    <location>
        <begin position="416"/>
        <end position="429"/>
    </location>
</feature>
<keyword evidence="3" id="KW-0963">Cytoplasm</keyword>
<dbReference type="GO" id="GO:0005737">
    <property type="term" value="C:cytoplasm"/>
    <property type="evidence" value="ECO:0007669"/>
    <property type="project" value="UniProtKB-SubCell"/>
</dbReference>
<comment type="similarity">
    <text evidence="2">Belongs to the NEMF family.</text>
</comment>
<dbReference type="PANTHER" id="PTHR15239:SF6">
    <property type="entry name" value="RIBOSOME QUALITY CONTROL COMPLEX SUBUNIT NEMF"/>
    <property type="match status" value="1"/>
</dbReference>
<dbReference type="GO" id="GO:0000049">
    <property type="term" value="F:tRNA binding"/>
    <property type="evidence" value="ECO:0007669"/>
    <property type="project" value="TreeGrafter"/>
</dbReference>
<evidence type="ECO:0000256" key="5">
    <source>
        <dbReference type="ARBA" id="ARBA00070414"/>
    </source>
</evidence>
<sequence length="1015" mass="113408">MVKSRMTSLDVKASSQEMHAELKNLRLLNIYSIPPRTFLFRFGQAEKKKTVVLDVGIRLHLTQVVREKPQIPSAFAQKMRKLLCNWKVRSVRQLDHDRVVDFHLGMSEENSLHIVVELFSKGNLVVTDHEYRVKLLFRTEAVNKVTPAVDEIFLKTIPRAPLEEGGQEQISEEMLQQEWNEKFAQWDGPVEICSILSSMYSFGNSLAGHIMSRAGVPNVTKDKMNCSGEEMFRKLLPGMLDAWRLFSSPLPEGGYLLKSSKRGGQEAMIPGTMISALFCSISTRRMLWLINIFQISVAFAMNFFHIRKKKRIEHHNDKVKTVVVSKREECERNHNRRIDKLKRSEEESIRKGHLIFQNTETIDKIIGLINEALDMKIRWDDFRSVLKQRRDEGHPLASMIKEVLFERRKVVVLMNEDADDDDEQTEDEEGEKREDRDRATYEIEIDLTKTAHTNAEEYFARAKSTAAKLKRTIAATEKAMAGAERKGRTVTGKTQEKKIITERCRFWWEKFNWFRTSCGDLVLQGRDERSTQLLLRRVMRLGDIFLCCHVVGGLPCILRPAGSVWSAVNASSKSGPDGGNGGDVCATPKMCPVRKKSVEEAASWCVSRSPAWESKFTVGAWWVHASQVSGGTSAGCYLYEGEQHDLEPPSSRLGCGLLFRVARISDLSDAFGPPELGLGTPAPNSYGKEGEGDFLEPDTAVELRPLPPLPNSRHQRQGHGVTGEPPTVGPARPTKAVDLQPAGTEKKGGALIGETVAQLKCKQLTKNDRRKLKKIQRKYKDQDEEDCLAGALLNGNKLSRVQLSMLGLQMAESSSCAAVPQAKALTTAGRQRVPTTGDGEKNEKKALMHGSQLTDIDGSDTNIPPSVLRGCDDHLTECGQPESPGAGQNIRSHPSKSNPVDPAAVNLEPLCSANEEEFEREWVHFTANPRPDDCVQYAVVTCAPMSALESYKYKTELFYGNAKKGQVADSLVAYFGAKASAASNETEAKAICSLEKNEIIEQLRANLKQVSSKQR</sequence>
<evidence type="ECO:0000259" key="8">
    <source>
        <dbReference type="Pfam" id="PF11923"/>
    </source>
</evidence>
<feature type="domain" description="NFACT protein C-terminal" evidence="8">
    <location>
        <begin position="923"/>
        <end position="1004"/>
    </location>
</feature>
<evidence type="ECO:0000256" key="6">
    <source>
        <dbReference type="SAM" id="MobiDB-lite"/>
    </source>
</evidence>
<keyword evidence="4" id="KW-0175">Coiled coil</keyword>
<dbReference type="GO" id="GO:0043023">
    <property type="term" value="F:ribosomal large subunit binding"/>
    <property type="evidence" value="ECO:0007669"/>
    <property type="project" value="TreeGrafter"/>
</dbReference>
<evidence type="ECO:0000259" key="7">
    <source>
        <dbReference type="Pfam" id="PF05670"/>
    </source>
</evidence>
<evidence type="ECO:0000256" key="3">
    <source>
        <dbReference type="ARBA" id="ARBA00022490"/>
    </source>
</evidence>
<dbReference type="EMBL" id="HE575324">
    <property type="protein sequence ID" value="CCC95837.1"/>
    <property type="molecule type" value="Genomic_DNA"/>
</dbReference>
<dbReference type="Pfam" id="PF05670">
    <property type="entry name" value="NFACT-R_1"/>
    <property type="match status" value="1"/>
</dbReference>
<feature type="domain" description="NFACT RNA-binding" evidence="7">
    <location>
        <begin position="510"/>
        <end position="642"/>
    </location>
</feature>
<comment type="subcellular location">
    <subcellularLocation>
        <location evidence="1">Cytoplasm</location>
    </subcellularLocation>
</comment>
<dbReference type="Pfam" id="PF05833">
    <property type="entry name" value="NFACT_N"/>
    <property type="match status" value="1"/>
</dbReference>
<dbReference type="VEuPathDB" id="TriTrypDB:TcIL3000.11.13430"/>